<proteinExistence type="predicted"/>
<dbReference type="GeneID" id="95973884"/>
<evidence type="ECO:0000256" key="1">
    <source>
        <dbReference type="SAM" id="MobiDB-lite"/>
    </source>
</evidence>
<evidence type="ECO:0000313" key="3">
    <source>
        <dbReference type="Proteomes" id="UP001562354"/>
    </source>
</evidence>
<dbReference type="RefSeq" id="XP_069196388.1">
    <property type="nucleotide sequence ID" value="XM_069341093.1"/>
</dbReference>
<feature type="compositionally biased region" description="Low complexity" evidence="1">
    <location>
        <begin position="329"/>
        <end position="345"/>
    </location>
</feature>
<sequence length="505" mass="55000">MDSTTLMTFWFKTPQDVRSVDIYGSWDNFTIAYPMQADAHRGRGSWTACPKFENIICDGNTSTMRSKPRQGALMQGGRYWYYFKTDDLEECYDLFKSCTAACPLLPGQMVNVLEVPVEVVEPPQRVSSASASMACSLQTPVMTRDPADRYRKVQRQPPANLPRYYSSYEALREKACGFTPSIMERGGPVRRPVRMSPVPQQRLDSAGKKSLKRLRGESPAYQALGTAFASSGADMDSVTDADGPLPVLRPFGPMPGFVSDDRPATRRGSSQGRKTPIGLGISALASFGETPGADTSLTYVDSDDGSFWSFPHPNPLRANPNQVIPPQPAHSYPSPAPTSASPSPSWKSCEPIQEGDEEWAHGDLISTQTVVAGAGPLDMVSPTFTALTAASSPSPSPRDGSFDLCDNFSPHHLSQLNSLAYDLSNDRHDVDNLSSATLMPPLSSSGKSVNATAQELRQQPSRYFDAVVSLDTFVDVDGCHRMSLDGRHHDFAEDVFDALGFECLG</sequence>
<protein>
    <submittedName>
        <fullName evidence="2">Uncharacterized protein</fullName>
    </submittedName>
</protein>
<reference evidence="2 3" key="1">
    <citation type="submission" date="2024-07" db="EMBL/GenBank/DDBJ databases">
        <title>Draft sequence of the Neodothiora populina.</title>
        <authorList>
            <person name="Drown D.D."/>
            <person name="Schuette U.S."/>
            <person name="Buechlein A.B."/>
            <person name="Rusch D.R."/>
            <person name="Winton L.W."/>
            <person name="Adams G.A."/>
        </authorList>
    </citation>
    <scope>NUCLEOTIDE SEQUENCE [LARGE SCALE GENOMIC DNA]</scope>
    <source>
        <strain evidence="2 3">CPC 39397</strain>
    </source>
</reference>
<gene>
    <name evidence="2" type="ORF">AAFC00_000181</name>
</gene>
<feature type="region of interest" description="Disordered" evidence="1">
    <location>
        <begin position="253"/>
        <end position="277"/>
    </location>
</feature>
<comment type="caution">
    <text evidence="2">The sequence shown here is derived from an EMBL/GenBank/DDBJ whole genome shotgun (WGS) entry which is preliminary data.</text>
</comment>
<organism evidence="2 3">
    <name type="scientific">Neodothiora populina</name>
    <dbReference type="NCBI Taxonomy" id="2781224"/>
    <lineage>
        <taxon>Eukaryota</taxon>
        <taxon>Fungi</taxon>
        <taxon>Dikarya</taxon>
        <taxon>Ascomycota</taxon>
        <taxon>Pezizomycotina</taxon>
        <taxon>Dothideomycetes</taxon>
        <taxon>Dothideomycetidae</taxon>
        <taxon>Dothideales</taxon>
        <taxon>Dothioraceae</taxon>
        <taxon>Neodothiora</taxon>
    </lineage>
</organism>
<feature type="region of interest" description="Disordered" evidence="1">
    <location>
        <begin position="182"/>
        <end position="209"/>
    </location>
</feature>
<feature type="compositionally biased region" description="Low complexity" evidence="1">
    <location>
        <begin position="185"/>
        <end position="202"/>
    </location>
</feature>
<dbReference type="EMBL" id="JBFMKM010000018">
    <property type="protein sequence ID" value="KAL1296706.1"/>
    <property type="molecule type" value="Genomic_DNA"/>
</dbReference>
<accession>A0ABR3P213</accession>
<dbReference type="PANTHER" id="PTHR40625">
    <property type="entry name" value="GTP-BINDING PROTEIN ESDC-RELATED"/>
    <property type="match status" value="1"/>
</dbReference>
<name>A0ABR3P213_9PEZI</name>
<dbReference type="PANTHER" id="PTHR40625:SF1">
    <property type="entry name" value="AMP-ACTIVATED PROTEIN KINASE GLYCOGEN-BINDING DOMAIN-CONTAINING PROTEIN"/>
    <property type="match status" value="1"/>
</dbReference>
<evidence type="ECO:0000313" key="2">
    <source>
        <dbReference type="EMBL" id="KAL1296706.1"/>
    </source>
</evidence>
<feature type="region of interest" description="Disordered" evidence="1">
    <location>
        <begin position="313"/>
        <end position="352"/>
    </location>
</feature>
<dbReference type="Proteomes" id="UP001562354">
    <property type="component" value="Unassembled WGS sequence"/>
</dbReference>
<keyword evidence="3" id="KW-1185">Reference proteome</keyword>